<dbReference type="EMBL" id="BMYQ01000008">
    <property type="protein sequence ID" value="GGW36045.1"/>
    <property type="molecule type" value="Genomic_DNA"/>
</dbReference>
<organism evidence="2 3">
    <name type="scientific">Gemmobacter lanyuensis</name>
    <dbReference type="NCBI Taxonomy" id="1054497"/>
    <lineage>
        <taxon>Bacteria</taxon>
        <taxon>Pseudomonadati</taxon>
        <taxon>Pseudomonadota</taxon>
        <taxon>Alphaproteobacteria</taxon>
        <taxon>Rhodobacterales</taxon>
        <taxon>Paracoccaceae</taxon>
        <taxon>Gemmobacter</taxon>
    </lineage>
</organism>
<dbReference type="InterPro" id="IPR005135">
    <property type="entry name" value="Endo/exonuclease/phosphatase"/>
</dbReference>
<evidence type="ECO:0000313" key="3">
    <source>
        <dbReference type="Proteomes" id="UP000628984"/>
    </source>
</evidence>
<evidence type="ECO:0000313" key="2">
    <source>
        <dbReference type="EMBL" id="GGW36045.1"/>
    </source>
</evidence>
<gene>
    <name evidence="2" type="ORF">GCM10011452_25610</name>
</gene>
<protein>
    <submittedName>
        <fullName evidence="2">Endonuclease</fullName>
    </submittedName>
</protein>
<dbReference type="AlphaFoldDB" id="A0A918MMB3"/>
<keyword evidence="2" id="KW-0255">Endonuclease</keyword>
<name>A0A918MMB3_9RHOB</name>
<dbReference type="InterPro" id="IPR036691">
    <property type="entry name" value="Endo/exonu/phosph_ase_sf"/>
</dbReference>
<sequence>MSRPHPKPDPTRGPHLRLATYNVEWFNALFDDQGRLLEDNAPGQRHGINRGDQLAALGIVFTALDADGVMVIEAPDTNGRRSSVKALETFAAAYGLRCRRAVTGFKSETEQEISFLYDPDKLTARHDPQGDPRFDGTFYYDLNDDGAPEPIRPSKPPLELAVTAGGQSFRLIGVHVKSKAPHGARHPAEATRISIENRRKQLAECLWLRERIDGHLAARDDLIVLGDFNDGPGLDEFERLFGHSGVEVVMGVGCTPDCQLVDPHAEMALKSRLQPTTARFWNVEHARYFEALLDFIMVSPGLARRSPHWRIWHPLNDPKCWAVPELREALLQASDHFPVTLDLPL</sequence>
<dbReference type="SUPFAM" id="SSF56219">
    <property type="entry name" value="DNase I-like"/>
    <property type="match status" value="1"/>
</dbReference>
<evidence type="ECO:0000259" key="1">
    <source>
        <dbReference type="Pfam" id="PF03372"/>
    </source>
</evidence>
<accession>A0A918MMB3</accession>
<reference evidence="2" key="2">
    <citation type="submission" date="2020-09" db="EMBL/GenBank/DDBJ databases">
        <authorList>
            <person name="Sun Q."/>
            <person name="Kim S."/>
        </authorList>
    </citation>
    <scope>NUCLEOTIDE SEQUENCE</scope>
    <source>
        <strain evidence="2">KCTC 23714</strain>
    </source>
</reference>
<keyword evidence="2" id="KW-0378">Hydrolase</keyword>
<keyword evidence="3" id="KW-1185">Reference proteome</keyword>
<dbReference type="RefSeq" id="WP_189634277.1">
    <property type="nucleotide sequence ID" value="NZ_BMYQ01000008.1"/>
</dbReference>
<feature type="domain" description="Endonuclease/exonuclease/phosphatase" evidence="1">
    <location>
        <begin position="203"/>
        <end position="336"/>
    </location>
</feature>
<dbReference type="Gene3D" id="3.60.10.10">
    <property type="entry name" value="Endonuclease/exonuclease/phosphatase"/>
    <property type="match status" value="1"/>
</dbReference>
<dbReference type="Proteomes" id="UP000628984">
    <property type="component" value="Unassembled WGS sequence"/>
</dbReference>
<proteinExistence type="predicted"/>
<comment type="caution">
    <text evidence="2">The sequence shown here is derived from an EMBL/GenBank/DDBJ whole genome shotgun (WGS) entry which is preliminary data.</text>
</comment>
<dbReference type="Pfam" id="PF03372">
    <property type="entry name" value="Exo_endo_phos"/>
    <property type="match status" value="1"/>
</dbReference>
<keyword evidence="2" id="KW-0540">Nuclease</keyword>
<dbReference type="GO" id="GO:0004519">
    <property type="term" value="F:endonuclease activity"/>
    <property type="evidence" value="ECO:0007669"/>
    <property type="project" value="UniProtKB-KW"/>
</dbReference>
<reference evidence="2" key="1">
    <citation type="journal article" date="2014" name="Int. J. Syst. Evol. Microbiol.">
        <title>Complete genome sequence of Corynebacterium casei LMG S-19264T (=DSM 44701T), isolated from a smear-ripened cheese.</title>
        <authorList>
            <consortium name="US DOE Joint Genome Institute (JGI-PGF)"/>
            <person name="Walter F."/>
            <person name="Albersmeier A."/>
            <person name="Kalinowski J."/>
            <person name="Ruckert C."/>
        </authorList>
    </citation>
    <scope>NUCLEOTIDE SEQUENCE</scope>
    <source>
        <strain evidence="2">KCTC 23714</strain>
    </source>
</reference>